<dbReference type="EMBL" id="CM029037">
    <property type="protein sequence ID" value="KAG2662152.1"/>
    <property type="molecule type" value="Genomic_DNA"/>
</dbReference>
<reference evidence="2" key="1">
    <citation type="submission" date="2020-05" db="EMBL/GenBank/DDBJ databases">
        <title>WGS assembly of Panicum virgatum.</title>
        <authorList>
            <person name="Lovell J.T."/>
            <person name="Jenkins J."/>
            <person name="Shu S."/>
            <person name="Juenger T.E."/>
            <person name="Schmutz J."/>
        </authorList>
    </citation>
    <scope>NUCLEOTIDE SEQUENCE</scope>
    <source>
        <strain evidence="2">AP13</strain>
    </source>
</reference>
<comment type="caution">
    <text evidence="2">The sequence shown here is derived from an EMBL/GenBank/DDBJ whole genome shotgun (WGS) entry which is preliminary data.</text>
</comment>
<protein>
    <submittedName>
        <fullName evidence="2">Uncharacterized protein</fullName>
    </submittedName>
</protein>
<accession>A0A8T0XL31</accession>
<dbReference type="AlphaFoldDB" id="A0A8T0XL31"/>
<evidence type="ECO:0000313" key="3">
    <source>
        <dbReference type="Proteomes" id="UP000823388"/>
    </source>
</evidence>
<feature type="region of interest" description="Disordered" evidence="1">
    <location>
        <begin position="110"/>
        <end position="152"/>
    </location>
</feature>
<keyword evidence="3" id="KW-1185">Reference proteome</keyword>
<evidence type="ECO:0000256" key="1">
    <source>
        <dbReference type="SAM" id="MobiDB-lite"/>
    </source>
</evidence>
<gene>
    <name evidence="2" type="ORF">PVAP13_1KG529901</name>
</gene>
<sequence length="174" mass="19491">MVMRWEMEIGSFTLNLLMSSLLKEVKWGSNQSASVWFYDKRMGEDVSLDNEIQMIDMFEMYKSEMSCAIVVGIFDKVVVESQIEHELDDLTPLCVLPPLDDAPLDVPTSSHVHPSFDVHTSSQLDPPLDVPTAQLHPEDASDPDPFDNEEEYVGSCSTSYTRWACAALTSHTAS</sequence>
<feature type="compositionally biased region" description="Acidic residues" evidence="1">
    <location>
        <begin position="140"/>
        <end position="152"/>
    </location>
</feature>
<evidence type="ECO:0000313" key="2">
    <source>
        <dbReference type="EMBL" id="KAG2662152.1"/>
    </source>
</evidence>
<name>A0A8T0XL31_PANVG</name>
<dbReference type="Proteomes" id="UP000823388">
    <property type="component" value="Chromosome 1K"/>
</dbReference>
<proteinExistence type="predicted"/>
<organism evidence="2 3">
    <name type="scientific">Panicum virgatum</name>
    <name type="common">Blackwell switchgrass</name>
    <dbReference type="NCBI Taxonomy" id="38727"/>
    <lineage>
        <taxon>Eukaryota</taxon>
        <taxon>Viridiplantae</taxon>
        <taxon>Streptophyta</taxon>
        <taxon>Embryophyta</taxon>
        <taxon>Tracheophyta</taxon>
        <taxon>Spermatophyta</taxon>
        <taxon>Magnoliopsida</taxon>
        <taxon>Liliopsida</taxon>
        <taxon>Poales</taxon>
        <taxon>Poaceae</taxon>
        <taxon>PACMAD clade</taxon>
        <taxon>Panicoideae</taxon>
        <taxon>Panicodae</taxon>
        <taxon>Paniceae</taxon>
        <taxon>Panicinae</taxon>
        <taxon>Panicum</taxon>
        <taxon>Panicum sect. Hiantes</taxon>
    </lineage>
</organism>
<feature type="compositionally biased region" description="Polar residues" evidence="1">
    <location>
        <begin position="110"/>
        <end position="124"/>
    </location>
</feature>